<dbReference type="RefSeq" id="WP_094263892.1">
    <property type="nucleotide sequence ID" value="NZ_NOWF01000003.1"/>
</dbReference>
<protein>
    <submittedName>
        <fullName evidence="2">Uncharacterized protein</fullName>
    </submittedName>
</protein>
<accession>A0A235B9L8</accession>
<dbReference type="Gene3D" id="1.10.10.10">
    <property type="entry name" value="Winged helix-like DNA-binding domain superfamily/Winged helix DNA-binding domain"/>
    <property type="match status" value="1"/>
</dbReference>
<evidence type="ECO:0000313" key="3">
    <source>
        <dbReference type="Proteomes" id="UP000215459"/>
    </source>
</evidence>
<name>A0A235B9L8_9BACL</name>
<keyword evidence="3" id="KW-1185">Reference proteome</keyword>
<reference evidence="2 3" key="1">
    <citation type="submission" date="2017-07" db="EMBL/GenBank/DDBJ databases">
        <title>The genome sequence of Paludifilum halophilum highlights mechanisms for microbial adaptation to high salt environemnts.</title>
        <authorList>
            <person name="Belbahri L."/>
        </authorList>
    </citation>
    <scope>NUCLEOTIDE SEQUENCE [LARGE SCALE GENOMIC DNA]</scope>
    <source>
        <strain evidence="2 3">DSM 102817</strain>
    </source>
</reference>
<dbReference type="SUPFAM" id="SSF46785">
    <property type="entry name" value="Winged helix' DNA-binding domain"/>
    <property type="match status" value="1"/>
</dbReference>
<evidence type="ECO:0000313" key="2">
    <source>
        <dbReference type="EMBL" id="OYD08587.1"/>
    </source>
</evidence>
<comment type="caution">
    <text evidence="2">The sequence shown here is derived from an EMBL/GenBank/DDBJ whole genome shotgun (WGS) entry which is preliminary data.</text>
</comment>
<sequence length="325" mass="37069">MLHKKVIEKLRGYQKHKSFEEVSRSVKSFLDDNLVTETQLRALRVIQHHGKIVPGVALLKYETIAEYVGVTRRTVITAVKKLTEFGIIEKHAQTRELQGGDGANIFCIVVFTPNNTPDYTSKNTATENASTPADTGSEADNSGAEYVEYVEYEENMSSKDYVHTYKDAYGAEKDRANQDVEIREDVHMGKELVPHMVPSEFSDFVGRYLKNALDIVKLYERAILATRKLGDIHVRDELALDAFKSTLFAYKSGRVRGDFFGYFYGTYYRLAEQEQVVEVRRESMGDMPSWLSSAMEDHYPVIEESDLEAEEGVYGPPDVDYFEYL</sequence>
<evidence type="ECO:0000256" key="1">
    <source>
        <dbReference type="SAM" id="MobiDB-lite"/>
    </source>
</evidence>
<dbReference type="OrthoDB" id="2697418at2"/>
<feature type="region of interest" description="Disordered" evidence="1">
    <location>
        <begin position="120"/>
        <end position="140"/>
    </location>
</feature>
<organism evidence="2 3">
    <name type="scientific">Paludifilum halophilum</name>
    <dbReference type="NCBI Taxonomy" id="1642702"/>
    <lineage>
        <taxon>Bacteria</taxon>
        <taxon>Bacillati</taxon>
        <taxon>Bacillota</taxon>
        <taxon>Bacilli</taxon>
        <taxon>Bacillales</taxon>
        <taxon>Thermoactinomycetaceae</taxon>
        <taxon>Paludifilum</taxon>
    </lineage>
</organism>
<gene>
    <name evidence="2" type="ORF">CHM34_07115</name>
</gene>
<dbReference type="Proteomes" id="UP000215459">
    <property type="component" value="Unassembled WGS sequence"/>
</dbReference>
<dbReference type="InterPro" id="IPR036388">
    <property type="entry name" value="WH-like_DNA-bd_sf"/>
</dbReference>
<proteinExistence type="predicted"/>
<dbReference type="AlphaFoldDB" id="A0A235B9L8"/>
<dbReference type="InterPro" id="IPR036390">
    <property type="entry name" value="WH_DNA-bd_sf"/>
</dbReference>
<dbReference type="EMBL" id="NOWF01000003">
    <property type="protein sequence ID" value="OYD08587.1"/>
    <property type="molecule type" value="Genomic_DNA"/>
</dbReference>
<dbReference type="Pfam" id="PF13730">
    <property type="entry name" value="HTH_36"/>
    <property type="match status" value="1"/>
</dbReference>